<proteinExistence type="predicted"/>
<feature type="transmembrane region" description="Helical" evidence="1">
    <location>
        <begin position="28"/>
        <end position="48"/>
    </location>
</feature>
<dbReference type="HOGENOM" id="CLU_1965677_0_0_2"/>
<keyword evidence="3" id="KW-1185">Reference proteome</keyword>
<keyword evidence="1" id="KW-0472">Membrane</keyword>
<name>S5ZDQ4_9CREN</name>
<gene>
    <name evidence="2" type="ORF">N186_03970</name>
</gene>
<dbReference type="AlphaFoldDB" id="S5ZDQ4"/>
<evidence type="ECO:0000313" key="3">
    <source>
        <dbReference type="Proteomes" id="UP000015543"/>
    </source>
</evidence>
<evidence type="ECO:0000313" key="2">
    <source>
        <dbReference type="EMBL" id="AGT35153.1"/>
    </source>
</evidence>
<sequence>MAFGIGYIAGSLGGKYTRSLFLRGVQTAVWFVFLSLAGILQIVPQLFPGASLPREVLDVLPRFPLGELYWAWVLLSFPQSFSSLPGQRFFGMGRLGFGGWLARGFLLCMCLRLAGDCICGRVFLSLC</sequence>
<dbReference type="Proteomes" id="UP000015543">
    <property type="component" value="Chromosome"/>
</dbReference>
<keyword evidence="1" id="KW-0812">Transmembrane</keyword>
<accession>S5ZDQ4</accession>
<evidence type="ECO:0000256" key="1">
    <source>
        <dbReference type="SAM" id="Phobius"/>
    </source>
</evidence>
<keyword evidence="1" id="KW-1133">Transmembrane helix</keyword>
<protein>
    <submittedName>
        <fullName evidence="2">Uncharacterized protein</fullName>
    </submittedName>
</protein>
<dbReference type="KEGG" id="thb:N186_03970"/>
<dbReference type="EMBL" id="CP006646">
    <property type="protein sequence ID" value="AGT35153.1"/>
    <property type="molecule type" value="Genomic_DNA"/>
</dbReference>
<dbReference type="PATRIC" id="fig|1365176.7.peg.776"/>
<organism evidence="2 3">
    <name type="scientific">Thermofilum adornatum</name>
    <dbReference type="NCBI Taxonomy" id="1365176"/>
    <lineage>
        <taxon>Archaea</taxon>
        <taxon>Thermoproteota</taxon>
        <taxon>Thermoprotei</taxon>
        <taxon>Thermofilales</taxon>
        <taxon>Thermofilaceae</taxon>
        <taxon>Thermofilum</taxon>
    </lineage>
</organism>
<reference evidence="2 3" key="1">
    <citation type="journal article" date="2013" name="Genome Announc.">
        <title>Complete Genomic Sequence of 'Thermofilum adornatus' Strain 1910bT, a Hyperthermophilic Anaerobic Organotrophic Crenarchaeon.</title>
        <authorList>
            <person name="Dominova I.N."/>
            <person name="Kublanov I.V."/>
            <person name="Podosokorskaya O.A."/>
            <person name="Derbikova K.S."/>
            <person name="Patrushev M.V."/>
            <person name="Toshchakov S.V."/>
        </authorList>
    </citation>
    <scope>NUCLEOTIDE SEQUENCE [LARGE SCALE GENOMIC DNA]</scope>
    <source>
        <strain evidence="3">1910b</strain>
    </source>
</reference>